<dbReference type="Proteomes" id="UP001524318">
    <property type="component" value="Unassembled WGS sequence"/>
</dbReference>
<comment type="caution">
    <text evidence="2">The sequence shown here is derived from an EMBL/GenBank/DDBJ whole genome shotgun (WGS) entry which is preliminary data.</text>
</comment>
<sequence length="239" mass="26207">MSPKAAVLTADQVRADMLAPVIEEQARIKAGERAARAAIEEAQAKREEEMTAWRAVADKCRRLFQPEPPPPEPLQMLQHHAVLHRAITARNACSEWQNRLLAEQRGQAETAYRQALPELIERTRATPLGDADGLLPEWQSWLRLVKDCRTAAERSGGRIPQNPATARMRTTITAADLLEALNGVDVLEPLPAASDWISGGPRDGFHQPLYGAPDGPTGKTRGQAAAERRARANGGRPGW</sequence>
<evidence type="ECO:0000313" key="3">
    <source>
        <dbReference type="Proteomes" id="UP001524318"/>
    </source>
</evidence>
<evidence type="ECO:0000256" key="1">
    <source>
        <dbReference type="SAM" id="MobiDB-lite"/>
    </source>
</evidence>
<keyword evidence="3" id="KW-1185">Reference proteome</keyword>
<evidence type="ECO:0000313" key="2">
    <source>
        <dbReference type="EMBL" id="MCP8998272.1"/>
    </source>
</evidence>
<dbReference type="RefSeq" id="WP_254746861.1">
    <property type="nucleotide sequence ID" value="NZ_JANCLV010000001.1"/>
</dbReference>
<name>A0ABT1LIP2_9MICC</name>
<accession>A0ABT1LIP2</accession>
<evidence type="ECO:0008006" key="4">
    <source>
        <dbReference type="Google" id="ProtNLM"/>
    </source>
</evidence>
<organism evidence="2 3">
    <name type="scientific">Pseudarthrobacter humi</name>
    <dbReference type="NCBI Taxonomy" id="2952523"/>
    <lineage>
        <taxon>Bacteria</taxon>
        <taxon>Bacillati</taxon>
        <taxon>Actinomycetota</taxon>
        <taxon>Actinomycetes</taxon>
        <taxon>Micrococcales</taxon>
        <taxon>Micrococcaceae</taxon>
        <taxon>Pseudarthrobacter</taxon>
    </lineage>
</organism>
<proteinExistence type="predicted"/>
<dbReference type="EMBL" id="JANCLV010000001">
    <property type="protein sequence ID" value="MCP8998272.1"/>
    <property type="molecule type" value="Genomic_DNA"/>
</dbReference>
<protein>
    <recommendedName>
        <fullName evidence="4">DUF222 domain-containing protein</fullName>
    </recommendedName>
</protein>
<gene>
    <name evidence="2" type="ORF">NFC73_00770</name>
</gene>
<reference evidence="2 3" key="1">
    <citation type="submission" date="2022-06" db="EMBL/GenBank/DDBJ databases">
        <title>Pseudarthrobacter sp. strain RMG13 Genome sequencing and assembly.</title>
        <authorList>
            <person name="Kim I."/>
        </authorList>
    </citation>
    <scope>NUCLEOTIDE SEQUENCE [LARGE SCALE GENOMIC DNA]</scope>
    <source>
        <strain evidence="2 3">RMG13</strain>
    </source>
</reference>
<feature type="region of interest" description="Disordered" evidence="1">
    <location>
        <begin position="198"/>
        <end position="239"/>
    </location>
</feature>